<organism evidence="1 2">
    <name type="scientific">Stentor coeruleus</name>
    <dbReference type="NCBI Taxonomy" id="5963"/>
    <lineage>
        <taxon>Eukaryota</taxon>
        <taxon>Sar</taxon>
        <taxon>Alveolata</taxon>
        <taxon>Ciliophora</taxon>
        <taxon>Postciliodesmatophora</taxon>
        <taxon>Heterotrichea</taxon>
        <taxon>Heterotrichida</taxon>
        <taxon>Stentoridae</taxon>
        <taxon>Stentor</taxon>
    </lineage>
</organism>
<keyword evidence="2" id="KW-1185">Reference proteome</keyword>
<evidence type="ECO:0008006" key="3">
    <source>
        <dbReference type="Google" id="ProtNLM"/>
    </source>
</evidence>
<dbReference type="AlphaFoldDB" id="A0A1R2BF96"/>
<evidence type="ECO:0000313" key="2">
    <source>
        <dbReference type="Proteomes" id="UP000187209"/>
    </source>
</evidence>
<gene>
    <name evidence="1" type="ORF">SteCoe_25416</name>
</gene>
<dbReference type="Gene3D" id="2.60.40.640">
    <property type="match status" value="2"/>
</dbReference>
<name>A0A1R2BF96_9CILI</name>
<protein>
    <recommendedName>
        <fullName evidence="3">Arrestin C-terminal-like domain-containing protein</fullName>
    </recommendedName>
</protein>
<accession>A0A1R2BF96</accession>
<reference evidence="1 2" key="1">
    <citation type="submission" date="2016-11" db="EMBL/GenBank/DDBJ databases">
        <title>The macronuclear genome of Stentor coeruleus: a giant cell with tiny introns.</title>
        <authorList>
            <person name="Slabodnick M."/>
            <person name="Ruby J.G."/>
            <person name="Reiff S.B."/>
            <person name="Swart E.C."/>
            <person name="Gosai S."/>
            <person name="Prabakaran S."/>
            <person name="Witkowska E."/>
            <person name="Larue G.E."/>
            <person name="Fisher S."/>
            <person name="Freeman R.M."/>
            <person name="Gunawardena J."/>
            <person name="Chu W."/>
            <person name="Stover N.A."/>
            <person name="Gregory B.D."/>
            <person name="Nowacki M."/>
            <person name="Derisi J."/>
            <person name="Roy S.W."/>
            <person name="Marshall W.F."/>
            <person name="Sood P."/>
        </authorList>
    </citation>
    <scope>NUCLEOTIDE SEQUENCE [LARGE SCALE GENOMIC DNA]</scope>
    <source>
        <strain evidence="1">WM001</strain>
    </source>
</reference>
<sequence>MEANTEISSWVNFVISPSSKYFMSGGKFQGLLSINVLKELTPSTLKVSFTGVEKVHIKKKTIQTQQGQNNSQTSKIVITECTQNLFSELFCEKTFPFGIVEDTYSIPLEYQLPDIKSASLAYKSQNSEAFITYTIDVSLECQDGKILNHSQEVLLFPKITNKISISKESRLKICCANKGVVRFTVLNSEINIIPDKTTTIYLEIDNSNSKISFNALEAKLYYMLTLKTDSKVIEVIVNNILSTKKVVNVPCGDNLLSNSKIEIDLQIPAMNDRDIIFTTCGEFIKCDYFVEIEAVTDSRFICLGDFPDVKIPVIFTLVPLIEIENNY</sequence>
<dbReference type="EMBL" id="MPUH01000690">
    <property type="protein sequence ID" value="OMJ75447.1"/>
    <property type="molecule type" value="Genomic_DNA"/>
</dbReference>
<proteinExistence type="predicted"/>
<evidence type="ECO:0000313" key="1">
    <source>
        <dbReference type="EMBL" id="OMJ75447.1"/>
    </source>
</evidence>
<dbReference type="InterPro" id="IPR014752">
    <property type="entry name" value="Arrestin-like_C"/>
</dbReference>
<comment type="caution">
    <text evidence="1">The sequence shown here is derived from an EMBL/GenBank/DDBJ whole genome shotgun (WGS) entry which is preliminary data.</text>
</comment>
<dbReference type="Proteomes" id="UP000187209">
    <property type="component" value="Unassembled WGS sequence"/>
</dbReference>